<feature type="domain" description="N-acetyltransferase" evidence="1">
    <location>
        <begin position="72"/>
        <end position="215"/>
    </location>
</feature>
<dbReference type="InterPro" id="IPR016181">
    <property type="entry name" value="Acyl_CoA_acyltransferase"/>
</dbReference>
<proteinExistence type="predicted"/>
<dbReference type="PROSITE" id="PS51186">
    <property type="entry name" value="GNAT"/>
    <property type="match status" value="1"/>
</dbReference>
<evidence type="ECO:0000259" key="1">
    <source>
        <dbReference type="PROSITE" id="PS51186"/>
    </source>
</evidence>
<dbReference type="GO" id="GO:0016747">
    <property type="term" value="F:acyltransferase activity, transferring groups other than amino-acyl groups"/>
    <property type="evidence" value="ECO:0007669"/>
    <property type="project" value="InterPro"/>
</dbReference>
<dbReference type="EMBL" id="CP070496">
    <property type="protein sequence ID" value="QSB05343.1"/>
    <property type="molecule type" value="Genomic_DNA"/>
</dbReference>
<dbReference type="SUPFAM" id="SSF55729">
    <property type="entry name" value="Acyl-CoA N-acyltransferases (Nat)"/>
    <property type="match status" value="1"/>
</dbReference>
<gene>
    <name evidence="2" type="ORF">JQS30_16610</name>
</gene>
<evidence type="ECO:0000313" key="3">
    <source>
        <dbReference type="Proteomes" id="UP000662939"/>
    </source>
</evidence>
<dbReference type="AlphaFoldDB" id="A0A895XP72"/>
<dbReference type="Proteomes" id="UP000662939">
    <property type="component" value="Chromosome"/>
</dbReference>
<protein>
    <submittedName>
        <fullName evidence="2">GNAT family N-acetyltransferase</fullName>
    </submittedName>
</protein>
<reference evidence="2" key="1">
    <citation type="submission" date="2021-02" db="EMBL/GenBank/DDBJ databases">
        <title>Natronoglycomyces albus gen. nov., sp. nov, a haloalkaliphilic actinobacterium from a soda solonchak soil.</title>
        <authorList>
            <person name="Sorokin D.Y."/>
            <person name="Khijniak T.V."/>
            <person name="Zakharycheva A.P."/>
            <person name="Boueva O.V."/>
            <person name="Ariskina E.V."/>
            <person name="Hahnke R.L."/>
            <person name="Bunk B."/>
            <person name="Sproer C."/>
            <person name="Schumann P."/>
            <person name="Evtushenko L.I."/>
            <person name="Kublanov I.V."/>
        </authorList>
    </citation>
    <scope>NUCLEOTIDE SEQUENCE</scope>
    <source>
        <strain evidence="2">DSM 106290</strain>
    </source>
</reference>
<dbReference type="RefSeq" id="WP_213171351.1">
    <property type="nucleotide sequence ID" value="NZ_CP070496.1"/>
</dbReference>
<organism evidence="2 3">
    <name type="scientific">Natronoglycomyces albus</name>
    <dbReference type="NCBI Taxonomy" id="2811108"/>
    <lineage>
        <taxon>Bacteria</taxon>
        <taxon>Bacillati</taxon>
        <taxon>Actinomycetota</taxon>
        <taxon>Actinomycetes</taxon>
        <taxon>Glycomycetales</taxon>
        <taxon>Glycomycetaceae</taxon>
        <taxon>Natronoglycomyces</taxon>
    </lineage>
</organism>
<dbReference type="InterPro" id="IPR000182">
    <property type="entry name" value="GNAT_dom"/>
</dbReference>
<name>A0A895XP72_9ACTN</name>
<sequence>MRQTQMTIADLVMAWGRGWAVSRGTHAPTSIEGGFRIDVGLPGHRVRHILHTVQPNALRQLAHSLTDPGSWIKVFSVDPELIACFDQRWKRDVPGYLMSVSLIESEVSLPAGYSVEVDTDHGATVARVRAADASEAASGRMGPAGEFAVFDQIKTDPGHRRRGLGRVVMRVLGNHAIEKGAHTGILGATEEGLALYQAIGWTVHTEFVGFSLPEE</sequence>
<dbReference type="Gene3D" id="3.40.630.30">
    <property type="match status" value="1"/>
</dbReference>
<evidence type="ECO:0000313" key="2">
    <source>
        <dbReference type="EMBL" id="QSB05343.1"/>
    </source>
</evidence>
<keyword evidence="3" id="KW-1185">Reference proteome</keyword>
<dbReference type="KEGG" id="nav:JQS30_16610"/>
<accession>A0A895XP72</accession>